<evidence type="ECO:0000313" key="5">
    <source>
        <dbReference type="Proteomes" id="UP000648075"/>
    </source>
</evidence>
<dbReference type="Pfam" id="PF13561">
    <property type="entry name" value="adh_short_C2"/>
    <property type="match status" value="1"/>
</dbReference>
<dbReference type="PRINTS" id="PR00081">
    <property type="entry name" value="GDHRDH"/>
</dbReference>
<evidence type="ECO:0000256" key="2">
    <source>
        <dbReference type="ARBA" id="ARBA00023002"/>
    </source>
</evidence>
<dbReference type="SMART" id="SM00822">
    <property type="entry name" value="PKS_KR"/>
    <property type="match status" value="1"/>
</dbReference>
<protein>
    <submittedName>
        <fullName evidence="4">Diacetyl reductase</fullName>
    </submittedName>
</protein>
<keyword evidence="5" id="KW-1185">Reference proteome</keyword>
<sequence length="280" mass="29660">MAKLDGMVALVTGAARKRGIGRAIALRLAQDGADVVVTGLPRDPSSFPQHEQDEGWRGVTSVAEEIRALGRRALAIDCDVTRSDQVIACIERTERELGPLTGLVNNAGIASEAAAASIIDMTDELWHRTIDVNLNGVYNMCKATGRAMLAHGRPSAIVNISSLAGRFGFANYGGYCASKFAVIGLTQQLALELATKGVRVNCICPGSIETDMLDGTMARKAAIANVPTPEFKAGYNLGIIPMNRRGHPDEQAAAAAFLLSPDASYITGQTINVDGGYRMD</sequence>
<dbReference type="Gene3D" id="3.40.50.720">
    <property type="entry name" value="NAD(P)-binding Rossmann-like Domain"/>
    <property type="match status" value="1"/>
</dbReference>
<accession>A0A918UG98</accession>
<gene>
    <name evidence="4" type="ORF">GCM10011614_18050</name>
</gene>
<keyword evidence="2" id="KW-0560">Oxidoreductase</keyword>
<evidence type="ECO:0000256" key="1">
    <source>
        <dbReference type="ARBA" id="ARBA00006484"/>
    </source>
</evidence>
<reference evidence="4" key="2">
    <citation type="submission" date="2020-09" db="EMBL/GenBank/DDBJ databases">
        <authorList>
            <person name="Sun Q."/>
            <person name="Kim S."/>
        </authorList>
    </citation>
    <scope>NUCLEOTIDE SEQUENCE</scope>
    <source>
        <strain evidence="4">KCTC 32255</strain>
    </source>
</reference>
<dbReference type="InterPro" id="IPR002347">
    <property type="entry name" value="SDR_fam"/>
</dbReference>
<dbReference type="SUPFAM" id="SSF51735">
    <property type="entry name" value="NAD(P)-binding Rossmann-fold domains"/>
    <property type="match status" value="1"/>
</dbReference>
<comment type="similarity">
    <text evidence="1">Belongs to the short-chain dehydrogenases/reductases (SDR) family.</text>
</comment>
<dbReference type="InterPro" id="IPR057326">
    <property type="entry name" value="KR_dom"/>
</dbReference>
<dbReference type="Proteomes" id="UP000648075">
    <property type="component" value="Unassembled WGS sequence"/>
</dbReference>
<name>A0A918UG98_9SPHN</name>
<reference evidence="4" key="1">
    <citation type="journal article" date="2014" name="Int. J. Syst. Evol. Microbiol.">
        <title>Complete genome sequence of Corynebacterium casei LMG S-19264T (=DSM 44701T), isolated from a smear-ripened cheese.</title>
        <authorList>
            <consortium name="US DOE Joint Genome Institute (JGI-PGF)"/>
            <person name="Walter F."/>
            <person name="Albersmeier A."/>
            <person name="Kalinowski J."/>
            <person name="Ruckert C."/>
        </authorList>
    </citation>
    <scope>NUCLEOTIDE SEQUENCE</scope>
    <source>
        <strain evidence="4">KCTC 32255</strain>
    </source>
</reference>
<dbReference type="PROSITE" id="PS00061">
    <property type="entry name" value="ADH_SHORT"/>
    <property type="match status" value="1"/>
</dbReference>
<dbReference type="PANTHER" id="PTHR42760:SF133">
    <property type="entry name" value="3-OXOACYL-[ACYL-CARRIER-PROTEIN] REDUCTASE"/>
    <property type="match status" value="1"/>
</dbReference>
<dbReference type="InterPro" id="IPR036291">
    <property type="entry name" value="NAD(P)-bd_dom_sf"/>
</dbReference>
<dbReference type="FunFam" id="3.40.50.720:FF:000084">
    <property type="entry name" value="Short-chain dehydrogenase reductase"/>
    <property type="match status" value="1"/>
</dbReference>
<proteinExistence type="inferred from homology"/>
<evidence type="ECO:0000313" key="4">
    <source>
        <dbReference type="EMBL" id="GGZ03499.1"/>
    </source>
</evidence>
<dbReference type="InterPro" id="IPR020904">
    <property type="entry name" value="Sc_DH/Rdtase_CS"/>
</dbReference>
<dbReference type="PRINTS" id="PR00080">
    <property type="entry name" value="SDRFAMILY"/>
</dbReference>
<dbReference type="RefSeq" id="WP_189620863.1">
    <property type="nucleotide sequence ID" value="NZ_BMZA01000005.1"/>
</dbReference>
<comment type="caution">
    <text evidence="4">The sequence shown here is derived from an EMBL/GenBank/DDBJ whole genome shotgun (WGS) entry which is preliminary data.</text>
</comment>
<dbReference type="EMBL" id="BMZA01000005">
    <property type="protein sequence ID" value="GGZ03499.1"/>
    <property type="molecule type" value="Genomic_DNA"/>
</dbReference>
<feature type="domain" description="Ketoreductase" evidence="3">
    <location>
        <begin position="7"/>
        <end position="206"/>
    </location>
</feature>
<dbReference type="AlphaFoldDB" id="A0A918UG98"/>
<dbReference type="PANTHER" id="PTHR42760">
    <property type="entry name" value="SHORT-CHAIN DEHYDROGENASES/REDUCTASES FAMILY MEMBER"/>
    <property type="match status" value="1"/>
</dbReference>
<evidence type="ECO:0000259" key="3">
    <source>
        <dbReference type="SMART" id="SM00822"/>
    </source>
</evidence>
<organism evidence="4 5">
    <name type="scientific">Novosphingobium colocasiae</name>
    <dbReference type="NCBI Taxonomy" id="1256513"/>
    <lineage>
        <taxon>Bacteria</taxon>
        <taxon>Pseudomonadati</taxon>
        <taxon>Pseudomonadota</taxon>
        <taxon>Alphaproteobacteria</taxon>
        <taxon>Sphingomonadales</taxon>
        <taxon>Sphingomonadaceae</taxon>
        <taxon>Novosphingobium</taxon>
    </lineage>
</organism>
<dbReference type="GO" id="GO:0016616">
    <property type="term" value="F:oxidoreductase activity, acting on the CH-OH group of donors, NAD or NADP as acceptor"/>
    <property type="evidence" value="ECO:0007669"/>
    <property type="project" value="TreeGrafter"/>
</dbReference>